<organism evidence="2 3">
    <name type="scientific">Caenorhabditis nigoni</name>
    <dbReference type="NCBI Taxonomy" id="1611254"/>
    <lineage>
        <taxon>Eukaryota</taxon>
        <taxon>Metazoa</taxon>
        <taxon>Ecdysozoa</taxon>
        <taxon>Nematoda</taxon>
        <taxon>Chromadorea</taxon>
        <taxon>Rhabditida</taxon>
        <taxon>Rhabditina</taxon>
        <taxon>Rhabditomorpha</taxon>
        <taxon>Rhabditoidea</taxon>
        <taxon>Rhabditidae</taxon>
        <taxon>Peloderinae</taxon>
        <taxon>Caenorhabditis</taxon>
    </lineage>
</organism>
<protein>
    <submittedName>
        <fullName evidence="2">Uncharacterized protein</fullName>
    </submittedName>
</protein>
<sequence length="114" mass="13108">MTSQSSFPTPSDVRRHRGPRRATFGSIKVASIRLHEFRHVADHEFVKIIFTHRDISGMLGGFFGNTEHIHFFGDFPEASFSFSEGQRFFHIKMGTTAYLMEVASVSNWYFLGFL</sequence>
<comment type="caution">
    <text evidence="2">The sequence shown here is derived from an EMBL/GenBank/DDBJ whole genome shotgun (WGS) entry which is preliminary data.</text>
</comment>
<keyword evidence="3" id="KW-1185">Reference proteome</keyword>
<dbReference type="EMBL" id="PDUG01000006">
    <property type="protein sequence ID" value="PIC21770.1"/>
    <property type="molecule type" value="Genomic_DNA"/>
</dbReference>
<accession>A0A2G5T3D2</accession>
<evidence type="ECO:0000313" key="3">
    <source>
        <dbReference type="Proteomes" id="UP000230233"/>
    </source>
</evidence>
<evidence type="ECO:0000313" key="2">
    <source>
        <dbReference type="EMBL" id="PIC21770.1"/>
    </source>
</evidence>
<dbReference type="OrthoDB" id="10387582at2759"/>
<dbReference type="AlphaFoldDB" id="A0A2G5T3D2"/>
<evidence type="ECO:0000256" key="1">
    <source>
        <dbReference type="SAM" id="MobiDB-lite"/>
    </source>
</evidence>
<proteinExistence type="predicted"/>
<feature type="region of interest" description="Disordered" evidence="1">
    <location>
        <begin position="1"/>
        <end position="20"/>
    </location>
</feature>
<dbReference type="Proteomes" id="UP000230233">
    <property type="component" value="Chromosome X"/>
</dbReference>
<name>A0A2G5T3D2_9PELO</name>
<gene>
    <name evidence="2" type="primary">Cnig_chr_X.g26484</name>
    <name evidence="2" type="ORF">B9Z55_026484</name>
</gene>
<reference evidence="3" key="1">
    <citation type="submission" date="2017-10" db="EMBL/GenBank/DDBJ databases">
        <title>Rapid genome shrinkage in a self-fertile nematode reveals novel sperm competition proteins.</title>
        <authorList>
            <person name="Yin D."/>
            <person name="Schwarz E.M."/>
            <person name="Thomas C.G."/>
            <person name="Felde R.L."/>
            <person name="Korf I.F."/>
            <person name="Cutter A.D."/>
            <person name="Schartner C.M."/>
            <person name="Ralston E.J."/>
            <person name="Meyer B.J."/>
            <person name="Haag E.S."/>
        </authorList>
    </citation>
    <scope>NUCLEOTIDE SEQUENCE [LARGE SCALE GENOMIC DNA]</scope>
    <source>
        <strain evidence="3">JU1422</strain>
    </source>
</reference>